<evidence type="ECO:0000256" key="1">
    <source>
        <dbReference type="ARBA" id="ARBA00001974"/>
    </source>
</evidence>
<evidence type="ECO:0000256" key="6">
    <source>
        <dbReference type="SAM" id="Phobius"/>
    </source>
</evidence>
<dbReference type="RefSeq" id="WP_169410972.1">
    <property type="nucleotide sequence ID" value="NZ_JAAXKZ010000014.1"/>
</dbReference>
<keyword evidence="4" id="KW-0560">Oxidoreductase</keyword>
<dbReference type="GO" id="GO:0004497">
    <property type="term" value="F:monooxygenase activity"/>
    <property type="evidence" value="ECO:0007669"/>
    <property type="project" value="UniProtKB-KW"/>
</dbReference>
<keyword evidence="5" id="KW-0503">Monooxygenase</keyword>
<evidence type="ECO:0000256" key="4">
    <source>
        <dbReference type="ARBA" id="ARBA00023002"/>
    </source>
</evidence>
<dbReference type="EMBL" id="JAAXKZ010000014">
    <property type="protein sequence ID" value="NMH91176.1"/>
    <property type="molecule type" value="Genomic_DNA"/>
</dbReference>
<evidence type="ECO:0000256" key="3">
    <source>
        <dbReference type="ARBA" id="ARBA00022827"/>
    </source>
</evidence>
<keyword evidence="6" id="KW-0472">Membrane</keyword>
<dbReference type="InterPro" id="IPR036188">
    <property type="entry name" value="FAD/NAD-bd_sf"/>
</dbReference>
<keyword evidence="6" id="KW-0812">Transmembrane</keyword>
<reference evidence="8 9" key="1">
    <citation type="submission" date="2020-04" db="EMBL/GenBank/DDBJ databases">
        <authorList>
            <person name="Klaysubun C."/>
            <person name="Duangmal K."/>
            <person name="Lipun K."/>
        </authorList>
    </citation>
    <scope>NUCLEOTIDE SEQUENCE [LARGE SCALE GENOMIC DNA]</scope>
    <source>
        <strain evidence="8 9">DSM 45300</strain>
    </source>
</reference>
<evidence type="ECO:0000313" key="8">
    <source>
        <dbReference type="EMBL" id="NMH91176.1"/>
    </source>
</evidence>
<sequence length="404" mass="43266">MSGRPLRVVIVGAGVGGLTLALLLRRRGVTAEVLEQAPELREVGAAVALAANGTRVLREVGLVDALERVSFEPTELIHRRGVDGHRITAHPVAGWYRDRFGAPFLGVHRVHLQLLLGEAWGPEHLHLGWRVTDIEQRDGAVRVRGADGREVDADVVVGADGVHSVVRSWVTGGDSAAYSGTSGFRGLVPVGQLTALPDPGAIQFWVGPGAHLLHYPIGDGSVINFLAVVEGPARWTSPVWMTDAEPGEHLAPFAGWHPAVTQMIDAAPQGPRWGLFSRPPLHRWNRGAVILLGDAAHAMLPHHGQGANQTIEDAAVLAAELAECGAEDVPGALDRYTARRRGRTRQVQLASWATSPALHLPDDSPALRQRDSRLARLPEDLAWMHGHDALATEGQPTAVTTARG</sequence>
<evidence type="ECO:0000256" key="2">
    <source>
        <dbReference type="ARBA" id="ARBA00022630"/>
    </source>
</evidence>
<dbReference type="Proteomes" id="UP000586918">
    <property type="component" value="Unassembled WGS sequence"/>
</dbReference>
<proteinExistence type="predicted"/>
<evidence type="ECO:0000259" key="7">
    <source>
        <dbReference type="Pfam" id="PF01494"/>
    </source>
</evidence>
<dbReference type="AlphaFoldDB" id="A0A848DF15"/>
<dbReference type="Gene3D" id="3.50.50.60">
    <property type="entry name" value="FAD/NAD(P)-binding domain"/>
    <property type="match status" value="1"/>
</dbReference>
<dbReference type="Pfam" id="PF01494">
    <property type="entry name" value="FAD_binding_3"/>
    <property type="match status" value="1"/>
</dbReference>
<keyword evidence="9" id="KW-1185">Reference proteome</keyword>
<dbReference type="SUPFAM" id="SSF51905">
    <property type="entry name" value="FAD/NAD(P)-binding domain"/>
    <property type="match status" value="1"/>
</dbReference>
<feature type="transmembrane region" description="Helical" evidence="6">
    <location>
        <begin position="6"/>
        <end position="24"/>
    </location>
</feature>
<keyword evidence="3" id="KW-0274">FAD</keyword>
<evidence type="ECO:0000256" key="5">
    <source>
        <dbReference type="ARBA" id="ARBA00023033"/>
    </source>
</evidence>
<feature type="domain" description="FAD-binding" evidence="7">
    <location>
        <begin position="7"/>
        <end position="347"/>
    </location>
</feature>
<dbReference type="GO" id="GO:0071949">
    <property type="term" value="F:FAD binding"/>
    <property type="evidence" value="ECO:0007669"/>
    <property type="project" value="InterPro"/>
</dbReference>
<dbReference type="InterPro" id="IPR050493">
    <property type="entry name" value="FAD-dep_Monooxygenase_BioMet"/>
</dbReference>
<comment type="caution">
    <text evidence="8">The sequence shown here is derived from an EMBL/GenBank/DDBJ whole genome shotgun (WGS) entry which is preliminary data.</text>
</comment>
<dbReference type="SUPFAM" id="SSF54373">
    <property type="entry name" value="FAD-linked reductases, C-terminal domain"/>
    <property type="match status" value="1"/>
</dbReference>
<protein>
    <submittedName>
        <fullName evidence="8">NAD(P)-binding protein</fullName>
    </submittedName>
</protein>
<comment type="cofactor">
    <cofactor evidence="1">
        <name>FAD</name>
        <dbReference type="ChEBI" id="CHEBI:57692"/>
    </cofactor>
</comment>
<evidence type="ECO:0000313" key="9">
    <source>
        <dbReference type="Proteomes" id="UP000586918"/>
    </source>
</evidence>
<dbReference type="PRINTS" id="PR00420">
    <property type="entry name" value="RNGMNOXGNASE"/>
</dbReference>
<dbReference type="InterPro" id="IPR002938">
    <property type="entry name" value="FAD-bd"/>
</dbReference>
<dbReference type="PANTHER" id="PTHR13789:SF318">
    <property type="entry name" value="GERANYLGERANYL DIPHOSPHATE REDUCTASE"/>
    <property type="match status" value="1"/>
</dbReference>
<dbReference type="PANTHER" id="PTHR13789">
    <property type="entry name" value="MONOOXYGENASE"/>
    <property type="match status" value="1"/>
</dbReference>
<keyword evidence="6" id="KW-1133">Transmembrane helix</keyword>
<keyword evidence="2" id="KW-0285">Flavoprotein</keyword>
<gene>
    <name evidence="8" type="ORF">HF519_06130</name>
</gene>
<organism evidence="8 9">
    <name type="scientific">Pseudonocardia bannensis</name>
    <dbReference type="NCBI Taxonomy" id="630973"/>
    <lineage>
        <taxon>Bacteria</taxon>
        <taxon>Bacillati</taxon>
        <taxon>Actinomycetota</taxon>
        <taxon>Actinomycetes</taxon>
        <taxon>Pseudonocardiales</taxon>
        <taxon>Pseudonocardiaceae</taxon>
        <taxon>Pseudonocardia</taxon>
    </lineage>
</organism>
<name>A0A848DF15_9PSEU</name>
<accession>A0A848DF15</accession>